<feature type="region of interest" description="Disordered" evidence="2">
    <location>
        <begin position="498"/>
        <end position="518"/>
    </location>
</feature>
<sequence>MCEDAGLVVDDPTDTTFLLDTPLILGFFSQSLRSLRFRVCFEQSLRFFLPASLVRENSWRRINYVFLRNCCRIYINLFSSRMSNDAFDGQTLADKLSKLNNSQQSIESLSRWCIVHRKRAKQIVETWDKLFNSSQKEQRVSFLYLANDILQNSRRKGSEFVNEFWKVLPGALKRVYDNGDEQGKKAVTRLVDIWEERKVFGSRGQNLKDELLGKNPRPISVNNGKSSNSNPIKIVKRDANSVRIKLAVGETALNNCNAAVHHVSKLGEDVENAPAQGNQHGSALVDQLQEQENVLQQCVGQLEIAETMRAALVFQLKEALQDQEPKLDLICAQLQSVPGLPIASIAPVTETTRAEPIFPSIQPTSTPPTQPPHNQPISFASSKTTEEENKKAAAAAVAAKLAASASSAQMLTSVLSSLVAEEAASMNSSLNSCGFSAGLSIFPPEKRPKLEKPMAISDVSNSDVGNSPYYSPLQQQPVTNMPVASSTNMQPMSQLNQIQSPFAPAPPPLPPPPVSPANPPVSQYIQSSGMMVGVMPYGYGANTLPPPPPLPPHIAVGLARPASQSPQQPQQQQQQQQQATGGYYRPPGIGFYGQSQPSTPPVPRQ</sequence>
<evidence type="ECO:0000259" key="3">
    <source>
        <dbReference type="PROSITE" id="PS51391"/>
    </source>
</evidence>
<comment type="caution">
    <text evidence="4">The sequence shown here is derived from an EMBL/GenBank/DDBJ whole genome shotgun (WGS) entry which is preliminary data.</text>
</comment>
<evidence type="ECO:0000256" key="1">
    <source>
        <dbReference type="ARBA" id="ARBA00022664"/>
    </source>
</evidence>
<dbReference type="GO" id="GO:0005634">
    <property type="term" value="C:nucleus"/>
    <property type="evidence" value="ECO:0007669"/>
    <property type="project" value="UniProtKB-ARBA"/>
</dbReference>
<dbReference type="PANTHER" id="PTHR12460:SF0">
    <property type="entry name" value="CID DOMAIN-CONTAINING PROTEIN-RELATED"/>
    <property type="match status" value="1"/>
</dbReference>
<dbReference type="SMART" id="SM00582">
    <property type="entry name" value="RPR"/>
    <property type="match status" value="1"/>
</dbReference>
<dbReference type="PANTHER" id="PTHR12460">
    <property type="entry name" value="CYCLIN-DEPENDENT KINASE INHIBITOR-RELATED PROTEIN"/>
    <property type="match status" value="1"/>
</dbReference>
<dbReference type="GO" id="GO:0000993">
    <property type="term" value="F:RNA polymerase II complex binding"/>
    <property type="evidence" value="ECO:0007669"/>
    <property type="project" value="TreeGrafter"/>
</dbReference>
<accession>A0AA39VEN1</accession>
<dbReference type="AlphaFoldDB" id="A0AA39VEN1"/>
<protein>
    <recommendedName>
        <fullName evidence="3">CID domain-containing protein</fullName>
    </recommendedName>
</protein>
<reference evidence="4" key="2">
    <citation type="submission" date="2023-06" db="EMBL/GenBank/DDBJ databases">
        <authorList>
            <person name="Swenson N.G."/>
            <person name="Wegrzyn J.L."/>
            <person name="Mcevoy S.L."/>
        </authorList>
    </citation>
    <scope>NUCLEOTIDE SEQUENCE</scope>
    <source>
        <strain evidence="4">NS2018</strain>
        <tissue evidence="4">Leaf</tissue>
    </source>
</reference>
<keyword evidence="5" id="KW-1185">Reference proteome</keyword>
<dbReference type="InterPro" id="IPR006569">
    <property type="entry name" value="CID_dom"/>
</dbReference>
<reference evidence="4" key="1">
    <citation type="journal article" date="2022" name="Plant J.">
        <title>Strategies of tolerance reflected in two North American maple genomes.</title>
        <authorList>
            <person name="McEvoy S.L."/>
            <person name="Sezen U.U."/>
            <person name="Trouern-Trend A."/>
            <person name="McMahon S.M."/>
            <person name="Schaberg P.G."/>
            <person name="Yang J."/>
            <person name="Wegrzyn J.L."/>
            <person name="Swenson N.G."/>
        </authorList>
    </citation>
    <scope>NUCLEOTIDE SEQUENCE</scope>
    <source>
        <strain evidence="4">NS2018</strain>
    </source>
</reference>
<organism evidence="4 5">
    <name type="scientific">Acer saccharum</name>
    <name type="common">Sugar maple</name>
    <dbReference type="NCBI Taxonomy" id="4024"/>
    <lineage>
        <taxon>Eukaryota</taxon>
        <taxon>Viridiplantae</taxon>
        <taxon>Streptophyta</taxon>
        <taxon>Embryophyta</taxon>
        <taxon>Tracheophyta</taxon>
        <taxon>Spermatophyta</taxon>
        <taxon>Magnoliopsida</taxon>
        <taxon>eudicotyledons</taxon>
        <taxon>Gunneridae</taxon>
        <taxon>Pentapetalae</taxon>
        <taxon>rosids</taxon>
        <taxon>malvids</taxon>
        <taxon>Sapindales</taxon>
        <taxon>Sapindaceae</taxon>
        <taxon>Hippocastanoideae</taxon>
        <taxon>Acereae</taxon>
        <taxon>Acer</taxon>
    </lineage>
</organism>
<dbReference type="FunFam" id="1.25.40.90:FF:000018">
    <property type="entry name" value="ENTH/VHS family protein isoform 1"/>
    <property type="match status" value="1"/>
</dbReference>
<dbReference type="PROSITE" id="PS51391">
    <property type="entry name" value="CID"/>
    <property type="match status" value="1"/>
</dbReference>
<proteinExistence type="predicted"/>
<feature type="region of interest" description="Disordered" evidence="2">
    <location>
        <begin position="543"/>
        <end position="605"/>
    </location>
</feature>
<dbReference type="Proteomes" id="UP001168877">
    <property type="component" value="Unassembled WGS sequence"/>
</dbReference>
<feature type="compositionally biased region" description="Pro residues" evidence="2">
    <location>
        <begin position="365"/>
        <end position="374"/>
    </location>
</feature>
<dbReference type="EMBL" id="JAUESC010000386">
    <property type="protein sequence ID" value="KAK0576957.1"/>
    <property type="molecule type" value="Genomic_DNA"/>
</dbReference>
<dbReference type="CDD" id="cd16981">
    <property type="entry name" value="CID_RPRD_like"/>
    <property type="match status" value="1"/>
</dbReference>
<feature type="region of interest" description="Disordered" evidence="2">
    <location>
        <begin position="358"/>
        <end position="386"/>
    </location>
</feature>
<evidence type="ECO:0000256" key="2">
    <source>
        <dbReference type="SAM" id="MobiDB-lite"/>
    </source>
</evidence>
<keyword evidence="1" id="KW-0507">mRNA processing</keyword>
<gene>
    <name evidence="4" type="ORF">LWI29_025879</name>
</gene>
<dbReference type="Pfam" id="PF04818">
    <property type="entry name" value="CID"/>
    <property type="match status" value="1"/>
</dbReference>
<name>A0AA39VEN1_ACESA</name>
<evidence type="ECO:0000313" key="5">
    <source>
        <dbReference type="Proteomes" id="UP001168877"/>
    </source>
</evidence>
<evidence type="ECO:0000313" key="4">
    <source>
        <dbReference type="EMBL" id="KAK0576957.1"/>
    </source>
</evidence>
<dbReference type="GO" id="GO:0031124">
    <property type="term" value="P:mRNA 3'-end processing"/>
    <property type="evidence" value="ECO:0007669"/>
    <property type="project" value="TreeGrafter"/>
</dbReference>
<feature type="domain" description="CID" evidence="3">
    <location>
        <begin position="84"/>
        <end position="216"/>
    </location>
</feature>
<dbReference type="Gene3D" id="1.25.40.90">
    <property type="match status" value="1"/>
</dbReference>
<dbReference type="SUPFAM" id="SSF48464">
    <property type="entry name" value="ENTH/VHS domain"/>
    <property type="match status" value="1"/>
</dbReference>
<dbReference type="InterPro" id="IPR008942">
    <property type="entry name" value="ENTH_VHS"/>
</dbReference>
<feature type="compositionally biased region" description="Pro residues" evidence="2">
    <location>
        <begin position="503"/>
        <end position="518"/>
    </location>
</feature>
<feature type="compositionally biased region" description="Low complexity" evidence="2">
    <location>
        <begin position="563"/>
        <end position="578"/>
    </location>
</feature>